<name>A0AAV5B0R1_9FLAO</name>
<feature type="transmembrane region" description="Helical" evidence="1">
    <location>
        <begin position="21"/>
        <end position="46"/>
    </location>
</feature>
<comment type="caution">
    <text evidence="2">The sequence shown here is derived from an EMBL/GenBank/DDBJ whole genome shotgun (WGS) entry which is preliminary data.</text>
</comment>
<keyword evidence="1" id="KW-0472">Membrane</keyword>
<keyword evidence="1" id="KW-1133">Transmembrane helix</keyword>
<sequence length="48" mass="5466">MKEFTQAVEHLDKRMEQTNKLLFWLLGVVIVGGIAFIVALIFLLAYNA</sequence>
<organism evidence="2 4">
    <name type="scientific">Capnocytophaga catalasegens</name>
    <dbReference type="NCBI Taxonomy" id="1004260"/>
    <lineage>
        <taxon>Bacteria</taxon>
        <taxon>Pseudomonadati</taxon>
        <taxon>Bacteroidota</taxon>
        <taxon>Flavobacteriia</taxon>
        <taxon>Flavobacteriales</taxon>
        <taxon>Flavobacteriaceae</taxon>
        <taxon>Capnocytophaga</taxon>
    </lineage>
</organism>
<accession>A0AAV5B0R1</accession>
<dbReference type="Proteomes" id="UP001207736">
    <property type="component" value="Unassembled WGS sequence"/>
</dbReference>
<proteinExistence type="predicted"/>
<evidence type="ECO:0000256" key="1">
    <source>
        <dbReference type="SAM" id="Phobius"/>
    </source>
</evidence>
<dbReference type="RefSeq" id="WP_264846454.1">
    <property type="nucleotide sequence ID" value="NZ_BPMA01000021.1"/>
</dbReference>
<evidence type="ECO:0000313" key="3">
    <source>
        <dbReference type="EMBL" id="GJM52207.1"/>
    </source>
</evidence>
<keyword evidence="5" id="KW-1185">Reference proteome</keyword>
<keyword evidence="1" id="KW-0812">Transmembrane</keyword>
<dbReference type="Proteomes" id="UP001208692">
    <property type="component" value="Unassembled WGS sequence"/>
</dbReference>
<evidence type="ECO:0000313" key="4">
    <source>
        <dbReference type="Proteomes" id="UP001207736"/>
    </source>
</evidence>
<protein>
    <submittedName>
        <fullName evidence="2">Uncharacterized protein</fullName>
    </submittedName>
</protein>
<dbReference type="AlphaFoldDB" id="A0AAV5B0R1"/>
<gene>
    <name evidence="2" type="ORF">RCZ15_19950</name>
    <name evidence="3" type="ORF">RCZ16_05250</name>
</gene>
<reference evidence="2 5" key="1">
    <citation type="submission" date="2021-11" db="EMBL/GenBank/DDBJ databases">
        <title>Draft genome sequence of Capnocytophaga sp. strain KC07075 isolated from cat oral cavity.</title>
        <authorList>
            <person name="Suzuki M."/>
            <person name="Imaoka K."/>
            <person name="Kimura M."/>
            <person name="Morikawa S."/>
            <person name="Maeda K."/>
        </authorList>
    </citation>
    <scope>NUCLEOTIDE SEQUENCE</scope>
    <source>
        <strain evidence="2">KC07075</strain>
        <strain evidence="3 5">KC07079</strain>
    </source>
</reference>
<evidence type="ECO:0000313" key="5">
    <source>
        <dbReference type="Proteomes" id="UP001208692"/>
    </source>
</evidence>
<dbReference type="EMBL" id="BQKA01000036">
    <property type="protein sequence ID" value="GJM51022.1"/>
    <property type="molecule type" value="Genomic_DNA"/>
</dbReference>
<evidence type="ECO:0000313" key="2">
    <source>
        <dbReference type="EMBL" id="GJM51022.1"/>
    </source>
</evidence>
<dbReference type="EMBL" id="BQKB01000009">
    <property type="protein sequence ID" value="GJM52207.1"/>
    <property type="molecule type" value="Genomic_DNA"/>
</dbReference>